<dbReference type="Pfam" id="PF16113">
    <property type="entry name" value="ECH_2"/>
    <property type="match status" value="1"/>
</dbReference>
<feature type="domain" description="Enoyl-CoA hydratase/isomerase" evidence="3">
    <location>
        <begin position="28"/>
        <end position="362"/>
    </location>
</feature>
<name>A0ABM3HEE7_9MYRT</name>
<dbReference type="Gene3D" id="3.90.226.10">
    <property type="entry name" value="2-enoyl-CoA Hydratase, Chain A, domain 1"/>
    <property type="match status" value="1"/>
</dbReference>
<dbReference type="PANTHER" id="PTHR43176:SF6">
    <property type="entry name" value="3-HYDROXYISOBUTYRYL-COA HYDROLASE"/>
    <property type="match status" value="1"/>
</dbReference>
<dbReference type="PANTHER" id="PTHR43176">
    <property type="entry name" value="3-HYDROXYISOBUTYRYL-COA HYDROLASE-RELATED"/>
    <property type="match status" value="1"/>
</dbReference>
<evidence type="ECO:0000259" key="3">
    <source>
        <dbReference type="Pfam" id="PF16113"/>
    </source>
</evidence>
<evidence type="ECO:0000256" key="2">
    <source>
        <dbReference type="RuleBase" id="RU369070"/>
    </source>
</evidence>
<comment type="pathway">
    <text evidence="2">Amino-acid degradation; L-valine degradation.</text>
</comment>
<gene>
    <name evidence="5" type="primary">LOC115728942</name>
</gene>
<comment type="similarity">
    <text evidence="2">Belongs to the enoyl-CoA hydratase/isomerase family.</text>
</comment>
<evidence type="ECO:0000256" key="1">
    <source>
        <dbReference type="ARBA" id="ARBA00022801"/>
    </source>
</evidence>
<dbReference type="SUPFAM" id="SSF52096">
    <property type="entry name" value="ClpP/crotonase"/>
    <property type="match status" value="1"/>
</dbReference>
<dbReference type="RefSeq" id="XP_048134967.1">
    <property type="nucleotide sequence ID" value="XM_048279010.1"/>
</dbReference>
<dbReference type="InterPro" id="IPR032259">
    <property type="entry name" value="HIBYL-CoA-H"/>
</dbReference>
<organism evidence="4 5">
    <name type="scientific">Rhodamnia argentea</name>
    <dbReference type="NCBI Taxonomy" id="178133"/>
    <lineage>
        <taxon>Eukaryota</taxon>
        <taxon>Viridiplantae</taxon>
        <taxon>Streptophyta</taxon>
        <taxon>Embryophyta</taxon>
        <taxon>Tracheophyta</taxon>
        <taxon>Spermatophyta</taxon>
        <taxon>Magnoliopsida</taxon>
        <taxon>eudicotyledons</taxon>
        <taxon>Gunneridae</taxon>
        <taxon>Pentapetalae</taxon>
        <taxon>rosids</taxon>
        <taxon>malvids</taxon>
        <taxon>Myrtales</taxon>
        <taxon>Myrtaceae</taxon>
        <taxon>Myrtoideae</taxon>
        <taxon>Myrteae</taxon>
        <taxon>Australasian group</taxon>
        <taxon>Rhodamnia</taxon>
    </lineage>
</organism>
<dbReference type="NCBIfam" id="NF004127">
    <property type="entry name" value="PRK05617.1"/>
    <property type="match status" value="1"/>
</dbReference>
<comment type="function">
    <text evidence="2">Hydrolyzes 3-hydroxyisobutyryl-CoA (HIBYL-CoA), a saline catabolite. Has high activity toward isobutyryl-CoA. Could be an isobutyryl-CoA dehydrogenase that functions in valine catabolism.</text>
</comment>
<dbReference type="InterPro" id="IPR045004">
    <property type="entry name" value="ECH_dom"/>
</dbReference>
<reference evidence="5" key="1">
    <citation type="submission" date="2025-08" db="UniProtKB">
        <authorList>
            <consortium name="RefSeq"/>
        </authorList>
    </citation>
    <scope>IDENTIFICATION</scope>
    <source>
        <tissue evidence="5">Leaf</tissue>
    </source>
</reference>
<proteinExistence type="inferred from homology"/>
<keyword evidence="1 2" id="KW-0378">Hydrolase</keyword>
<dbReference type="InterPro" id="IPR029045">
    <property type="entry name" value="ClpP/crotonase-like_dom_sf"/>
</dbReference>
<dbReference type="EC" id="3.1.2.4" evidence="2"/>
<accession>A0ABM3HEE7</accession>
<keyword evidence="4" id="KW-1185">Reference proteome</keyword>
<dbReference type="GeneID" id="115728942"/>
<protein>
    <recommendedName>
        <fullName evidence="2">3-hydroxyisobutyryl-CoA hydrolase</fullName>
        <shortName evidence="2">HIB-CoA hydrolase</shortName>
        <shortName evidence="2">HIBYL-CoA-H</shortName>
        <ecNumber evidence="2">3.1.2.4</ecNumber>
    </recommendedName>
    <alternativeName>
        <fullName evidence="2">3-hydroxyisobutyryl-coenzyme A hydrolase</fullName>
    </alternativeName>
</protein>
<sequence length="390" mass="43111">MALRLSFDLEADEQGGPQVLFEESSSVRKVILNRPKKLNSLTYEMASQLLRKLEEYEHDPAVGCIMLKGRGRAFCAGGDVMRVICTTMAGHWSLGTRIYGLQLTLDYLLATYRKPVVALVDGTVMGGGAGLSMQATFRVVTENTVFAMPEVSIGLFPDVGASKFLSKLPGAFGEYLALTGARLDGGEMLACGLASHFVLSRELPRLEKALCPEAPVSKSTISALLNKFAHNPNLNENSILRRLEIINGCFSRPTVEEIFSSPENEIKNNGAENWIEGAVKSMRSASPTSLKITLKSIRKGRTQNLEQCLAHEYTIFCHVLRGSVNRDFFEGSRATLFDKDKKAKWDPPKLELIPDEMVDKFFTSLDGIDQDWVSLQLPIRSGQTRSRAKL</sequence>
<comment type="catalytic activity">
    <reaction evidence="2">
        <text>3-hydroxy-2-methylpropanoyl-CoA + H2O = 3-hydroxy-2-methylpropanoate + CoA + H(+)</text>
        <dbReference type="Rhea" id="RHEA:20888"/>
        <dbReference type="ChEBI" id="CHEBI:11805"/>
        <dbReference type="ChEBI" id="CHEBI:15377"/>
        <dbReference type="ChEBI" id="CHEBI:15378"/>
        <dbReference type="ChEBI" id="CHEBI:57287"/>
        <dbReference type="ChEBI" id="CHEBI:57340"/>
        <dbReference type="EC" id="3.1.2.4"/>
    </reaction>
</comment>
<evidence type="ECO:0000313" key="4">
    <source>
        <dbReference type="Proteomes" id="UP000827889"/>
    </source>
</evidence>
<dbReference type="CDD" id="cd06558">
    <property type="entry name" value="crotonase-like"/>
    <property type="match status" value="1"/>
</dbReference>
<evidence type="ECO:0000313" key="5">
    <source>
        <dbReference type="RefSeq" id="XP_048134967.1"/>
    </source>
</evidence>
<dbReference type="Proteomes" id="UP000827889">
    <property type="component" value="Chromosome 5"/>
</dbReference>